<accession>A0A6N3EHF3</accession>
<comment type="function">
    <text evidence="1 10">Controls the rotational direction of flagella during chemotaxis.</text>
</comment>
<sequence>MADENKEKKKGKRLVLIIVLLLIFVGGGTFGGVYYFMSKNSGSQPVVIEEAYVGVGEEIFVNLSDENSKRYVKLNMSVSYDKKNKDLAKEIEEKKVVIRDVAIFYIKSCKAKDFEPANEAVLKGELITRINEKLTKGVLKDVYISDIIVQ</sequence>
<dbReference type="GO" id="GO:0005886">
    <property type="term" value="C:plasma membrane"/>
    <property type="evidence" value="ECO:0007669"/>
    <property type="project" value="UniProtKB-SubCell"/>
</dbReference>
<dbReference type="PANTHER" id="PTHR35091">
    <property type="entry name" value="FLAGELLAR PROTEIN FLIL"/>
    <property type="match status" value="1"/>
</dbReference>
<evidence type="ECO:0000256" key="10">
    <source>
        <dbReference type="RuleBase" id="RU364125"/>
    </source>
</evidence>
<keyword evidence="11" id="KW-0969">Cilium</keyword>
<gene>
    <name evidence="11" type="ORF">CTLFYP3_02335</name>
</gene>
<name>A0A6N3EHF3_9CLOT</name>
<evidence type="ECO:0000256" key="5">
    <source>
        <dbReference type="ARBA" id="ARBA00022500"/>
    </source>
</evidence>
<keyword evidence="4 10" id="KW-1003">Cell membrane</keyword>
<protein>
    <recommendedName>
        <fullName evidence="10">Flagellar protein FliL</fullName>
    </recommendedName>
</protein>
<evidence type="ECO:0000256" key="2">
    <source>
        <dbReference type="ARBA" id="ARBA00004162"/>
    </source>
</evidence>
<keyword evidence="5 10" id="KW-0145">Chemotaxis</keyword>
<keyword evidence="8 10" id="KW-1133">Transmembrane helix</keyword>
<evidence type="ECO:0000256" key="8">
    <source>
        <dbReference type="ARBA" id="ARBA00022989"/>
    </source>
</evidence>
<dbReference type="GO" id="GO:0006935">
    <property type="term" value="P:chemotaxis"/>
    <property type="evidence" value="ECO:0007669"/>
    <property type="project" value="UniProtKB-KW"/>
</dbReference>
<dbReference type="PANTHER" id="PTHR35091:SF2">
    <property type="entry name" value="FLAGELLAR PROTEIN FLIL"/>
    <property type="match status" value="1"/>
</dbReference>
<proteinExistence type="inferred from homology"/>
<comment type="subcellular location">
    <subcellularLocation>
        <location evidence="2">Cell membrane</location>
        <topology evidence="2">Single-pass membrane protein</topology>
    </subcellularLocation>
</comment>
<feature type="transmembrane region" description="Helical" evidence="10">
    <location>
        <begin position="14"/>
        <end position="37"/>
    </location>
</feature>
<dbReference type="AlphaFoldDB" id="A0A6N3EHF3"/>
<dbReference type="InterPro" id="IPR005503">
    <property type="entry name" value="FliL"/>
</dbReference>
<organism evidence="11">
    <name type="scientific">Clostridium tertium</name>
    <dbReference type="NCBI Taxonomy" id="1559"/>
    <lineage>
        <taxon>Bacteria</taxon>
        <taxon>Bacillati</taxon>
        <taxon>Bacillota</taxon>
        <taxon>Clostridia</taxon>
        <taxon>Eubacteriales</taxon>
        <taxon>Clostridiaceae</taxon>
        <taxon>Clostridium</taxon>
    </lineage>
</organism>
<reference evidence="11" key="1">
    <citation type="submission" date="2019-11" db="EMBL/GenBank/DDBJ databases">
        <authorList>
            <person name="Feng L."/>
        </authorList>
    </citation>
    <scope>NUCLEOTIDE SEQUENCE</scope>
    <source>
        <strain evidence="11">CTertiumLFYP3</strain>
    </source>
</reference>
<dbReference type="GO" id="GO:0071978">
    <property type="term" value="P:bacterial-type flagellum-dependent swarming motility"/>
    <property type="evidence" value="ECO:0007669"/>
    <property type="project" value="TreeGrafter"/>
</dbReference>
<evidence type="ECO:0000256" key="7">
    <source>
        <dbReference type="ARBA" id="ARBA00022779"/>
    </source>
</evidence>
<dbReference type="Pfam" id="PF03748">
    <property type="entry name" value="FliL"/>
    <property type="match status" value="1"/>
</dbReference>
<dbReference type="GO" id="GO:0009425">
    <property type="term" value="C:bacterial-type flagellum basal body"/>
    <property type="evidence" value="ECO:0007669"/>
    <property type="project" value="InterPro"/>
</dbReference>
<comment type="similarity">
    <text evidence="3 10">Belongs to the FliL family.</text>
</comment>
<keyword evidence="6 10" id="KW-0812">Transmembrane</keyword>
<dbReference type="RefSeq" id="WP_156626773.1">
    <property type="nucleotide sequence ID" value="NZ_CACRTO010000021.1"/>
</dbReference>
<evidence type="ECO:0000256" key="3">
    <source>
        <dbReference type="ARBA" id="ARBA00008281"/>
    </source>
</evidence>
<evidence type="ECO:0000256" key="6">
    <source>
        <dbReference type="ARBA" id="ARBA00022692"/>
    </source>
</evidence>
<evidence type="ECO:0000256" key="9">
    <source>
        <dbReference type="ARBA" id="ARBA00023136"/>
    </source>
</evidence>
<dbReference type="EMBL" id="CACRTO010000021">
    <property type="protein sequence ID" value="VYU41126.1"/>
    <property type="molecule type" value="Genomic_DNA"/>
</dbReference>
<evidence type="ECO:0000256" key="4">
    <source>
        <dbReference type="ARBA" id="ARBA00022475"/>
    </source>
</evidence>
<keyword evidence="7 10" id="KW-0283">Flagellar rotation</keyword>
<evidence type="ECO:0000256" key="1">
    <source>
        <dbReference type="ARBA" id="ARBA00002254"/>
    </source>
</evidence>
<evidence type="ECO:0000313" key="11">
    <source>
        <dbReference type="EMBL" id="VYU41126.1"/>
    </source>
</evidence>
<keyword evidence="11" id="KW-0966">Cell projection</keyword>
<keyword evidence="9 10" id="KW-0472">Membrane</keyword>
<keyword evidence="11" id="KW-0282">Flagellum</keyword>